<reference evidence="7 8" key="1">
    <citation type="submission" date="2018-05" db="EMBL/GenBank/DDBJ databases">
        <title>Genome sequencing of Flavobacterium sp. HYN0049.</title>
        <authorList>
            <person name="Yi H."/>
            <person name="Baek C."/>
        </authorList>
    </citation>
    <scope>NUCLEOTIDE SEQUENCE [LARGE SCALE GENOMIC DNA]</scope>
    <source>
        <strain evidence="7 8">HYN0049</strain>
    </source>
</reference>
<keyword evidence="4" id="KW-0472">Membrane</keyword>
<evidence type="ECO:0000256" key="1">
    <source>
        <dbReference type="ARBA" id="ARBA00004442"/>
    </source>
</evidence>
<dbReference type="GO" id="GO:0009279">
    <property type="term" value="C:cell outer membrane"/>
    <property type="evidence" value="ECO:0007669"/>
    <property type="project" value="UniProtKB-SubCell"/>
</dbReference>
<dbReference type="Gene3D" id="1.25.40.10">
    <property type="entry name" value="Tetratricopeptide repeat domain"/>
    <property type="match status" value="1"/>
</dbReference>
<dbReference type="Proteomes" id="UP000244937">
    <property type="component" value="Chromosome"/>
</dbReference>
<comment type="similarity">
    <text evidence="2">Belongs to the SusD family.</text>
</comment>
<dbReference type="Pfam" id="PF07980">
    <property type="entry name" value="SusD_RagB"/>
    <property type="match status" value="1"/>
</dbReference>
<dbReference type="Gene3D" id="1.25.40.390">
    <property type="match status" value="1"/>
</dbReference>
<comment type="subcellular location">
    <subcellularLocation>
        <location evidence="1">Cell outer membrane</location>
    </subcellularLocation>
</comment>
<dbReference type="InterPro" id="IPR011990">
    <property type="entry name" value="TPR-like_helical_dom_sf"/>
</dbReference>
<dbReference type="EMBL" id="CP029187">
    <property type="protein sequence ID" value="AWI25445.1"/>
    <property type="molecule type" value="Genomic_DNA"/>
</dbReference>
<name>A0A2S1SGD1_9FLAO</name>
<dbReference type="Gene3D" id="1.10.3780.10">
    <property type="entry name" value="SusD-like"/>
    <property type="match status" value="1"/>
</dbReference>
<evidence type="ECO:0000256" key="2">
    <source>
        <dbReference type="ARBA" id="ARBA00006275"/>
    </source>
</evidence>
<keyword evidence="3" id="KW-0732">Signal</keyword>
<sequence length="538" mass="59977">MKKYLNLFLFTGLLILANSCTNDLDVKPQDDDEFVADEFYMKPGAYKQALAGVYGNLALTGSGDAGSSNISGLDAGTSQYGRCLWYMQDLTTDEVVWSYESDPGTSEINRVTWSSTNPIFRGMFSRACFEVTLANEFLRQSSAEKLTARNISEAEKAEIVHYRAEARLLRALAYYHLMDLFGKAPFVTENDPISTTFKPQQYDRQQLFTFIESELLAINADLKDPKTNEYGRADKAVAWMILAKIYLNAEVYIGQSKYVECLAKCDEIIGAGYTLATNYKNNFNADNDSNEAYQKELIFTIQSDGQLTQNYGPTTVIINGEVGSIENNGSSLGVNGWSGALRTRKQFVQKFAGAEFNNDVRNTLIKTGRTMDVVDIAEKKNGYIITKFSNLTSTGANGKDKGFVDTDFPLFRLGDVYLMYAEAQMRRDGATNGSGTTNASTQSVDYINALRTRANGQTVSSGSINLQFILDERLRELHWEAHRRQDLIRFGQYTGGVYNWDWKGNSRSGSAIPAHYNVFPVPTASINANSNLTQNPNY</sequence>
<feature type="domain" description="RagB/SusD" evidence="6">
    <location>
        <begin position="371"/>
        <end position="538"/>
    </location>
</feature>
<dbReference type="SUPFAM" id="SSF48452">
    <property type="entry name" value="TPR-like"/>
    <property type="match status" value="1"/>
</dbReference>
<dbReference type="RefSeq" id="WP_108903235.1">
    <property type="nucleotide sequence ID" value="NZ_CP029187.1"/>
</dbReference>
<dbReference type="KEGG" id="fpal:HYN49_05770"/>
<evidence type="ECO:0000256" key="5">
    <source>
        <dbReference type="ARBA" id="ARBA00023237"/>
    </source>
</evidence>
<dbReference type="AlphaFoldDB" id="A0A2S1SGD1"/>
<dbReference type="InterPro" id="IPR012944">
    <property type="entry name" value="SusD_RagB_dom"/>
</dbReference>
<keyword evidence="5" id="KW-0998">Cell outer membrane</keyword>
<evidence type="ECO:0000313" key="8">
    <source>
        <dbReference type="Proteomes" id="UP000244937"/>
    </source>
</evidence>
<evidence type="ECO:0000256" key="4">
    <source>
        <dbReference type="ARBA" id="ARBA00023136"/>
    </source>
</evidence>
<dbReference type="OrthoDB" id="5694214at2"/>
<evidence type="ECO:0000256" key="3">
    <source>
        <dbReference type="ARBA" id="ARBA00022729"/>
    </source>
</evidence>
<dbReference type="CDD" id="cd08977">
    <property type="entry name" value="SusD"/>
    <property type="match status" value="1"/>
</dbReference>
<organism evidence="7 8">
    <name type="scientific">Flavobacterium pallidum</name>
    <dbReference type="NCBI Taxonomy" id="2172098"/>
    <lineage>
        <taxon>Bacteria</taxon>
        <taxon>Pseudomonadati</taxon>
        <taxon>Bacteroidota</taxon>
        <taxon>Flavobacteriia</taxon>
        <taxon>Flavobacteriales</taxon>
        <taxon>Flavobacteriaceae</taxon>
        <taxon>Flavobacterium</taxon>
    </lineage>
</organism>
<evidence type="ECO:0000259" key="6">
    <source>
        <dbReference type="Pfam" id="PF07980"/>
    </source>
</evidence>
<proteinExistence type="inferred from homology"/>
<accession>A0A2S1SGD1</accession>
<keyword evidence="8" id="KW-1185">Reference proteome</keyword>
<gene>
    <name evidence="7" type="ORF">HYN49_05770</name>
</gene>
<protein>
    <submittedName>
        <fullName evidence="7">RagB/SusD family nutrient uptake outer membrane protein</fullName>
    </submittedName>
</protein>
<evidence type="ECO:0000313" key="7">
    <source>
        <dbReference type="EMBL" id="AWI25445.1"/>
    </source>
</evidence>